<dbReference type="HOGENOM" id="CLU_464624_0_0_1"/>
<evidence type="ECO:0000256" key="9">
    <source>
        <dbReference type="SAM" id="MobiDB-lite"/>
    </source>
</evidence>
<dbReference type="AlphaFoldDB" id="A0A0D2A704"/>
<organism evidence="11 12">
    <name type="scientific">Exophiala spinifera</name>
    <dbReference type="NCBI Taxonomy" id="91928"/>
    <lineage>
        <taxon>Eukaryota</taxon>
        <taxon>Fungi</taxon>
        <taxon>Dikarya</taxon>
        <taxon>Ascomycota</taxon>
        <taxon>Pezizomycotina</taxon>
        <taxon>Eurotiomycetes</taxon>
        <taxon>Chaetothyriomycetidae</taxon>
        <taxon>Chaetothyriales</taxon>
        <taxon>Herpotrichiellaceae</taxon>
        <taxon>Exophiala</taxon>
    </lineage>
</organism>
<name>A0A0D2A704_9EURO</name>
<evidence type="ECO:0000313" key="11">
    <source>
        <dbReference type="EMBL" id="KIW20517.1"/>
    </source>
</evidence>
<dbReference type="InterPro" id="IPR051061">
    <property type="entry name" value="Zinc_finger_trans_reg"/>
</dbReference>
<dbReference type="InterPro" id="IPR013087">
    <property type="entry name" value="Znf_C2H2_type"/>
</dbReference>
<dbReference type="GeneID" id="27328175"/>
<dbReference type="SUPFAM" id="SSF57667">
    <property type="entry name" value="beta-beta-alpha zinc fingers"/>
    <property type="match status" value="1"/>
</dbReference>
<dbReference type="GO" id="GO:0005634">
    <property type="term" value="C:nucleus"/>
    <property type="evidence" value="ECO:0007669"/>
    <property type="project" value="UniProtKB-SubCell"/>
</dbReference>
<dbReference type="PANTHER" id="PTHR46179:SF13">
    <property type="entry name" value="C2H2-TYPE DOMAIN-CONTAINING PROTEIN"/>
    <property type="match status" value="1"/>
</dbReference>
<dbReference type="Gene3D" id="3.30.160.60">
    <property type="entry name" value="Classic Zinc Finger"/>
    <property type="match status" value="3"/>
</dbReference>
<evidence type="ECO:0000256" key="2">
    <source>
        <dbReference type="ARBA" id="ARBA00022723"/>
    </source>
</evidence>
<dbReference type="GO" id="GO:0008270">
    <property type="term" value="F:zinc ion binding"/>
    <property type="evidence" value="ECO:0007669"/>
    <property type="project" value="UniProtKB-KW"/>
</dbReference>
<evidence type="ECO:0000256" key="6">
    <source>
        <dbReference type="ARBA" id="ARBA00023163"/>
    </source>
</evidence>
<gene>
    <name evidence="11" type="ORF">PV08_01092</name>
</gene>
<sequence length="587" mass="66701">MSMLPPLKSSQEREGKTTKEPKRYKCSEAECDRAFTRPQALKAHELSHTGEKPHVCSLSDCGRSYRRPGELARHLREDHNKERPFVCDGTGNFPGICSCGKQFRRKALLNKHLAMATSDKIPSFNSSTLPILSAKRMLSTESERVDQVGGQSIDDVERSFAKKLCLDTVTNKQETPETKPHAYGDSSTIAGPAYKQVIGAQEKSALLQMHRSAAGTTRFSPRMNGVMSAIRLPEDVHSLSSPSLENQSQELQALGSAVADLQAIDHFRPTAELDGQEEPQGCFRCCTTRCQFAEYSVDRVLDHYSFRRSSNYADLESETKSMILVCLHQRCYERRVSWSALVHHQLESHLQDFLDKSGMTAVELARIKRTFSLDLTGLTLPGDPEVSVKGIIDNILNSTRLTTESLTREGIEIDLEAFYSKLASRTRRVRYSDRSDLGTKVKRLVWEVLEEFRQEGIRLRDERVAAYETYWKRHREGPLRPTEPLPHGDHFSSWVDSIDGPQTSRAYELITRTERTMKLLHDDEFLDLDDRRKLSMQWLEESLNSIIAAREFTPSLHSGETDQSFEAIPFYSDNIVPHSTQQFMKAH</sequence>
<dbReference type="PROSITE" id="PS00028">
    <property type="entry name" value="ZINC_FINGER_C2H2_1"/>
    <property type="match status" value="2"/>
</dbReference>
<dbReference type="GO" id="GO:0006357">
    <property type="term" value="P:regulation of transcription by RNA polymerase II"/>
    <property type="evidence" value="ECO:0007669"/>
    <property type="project" value="TreeGrafter"/>
</dbReference>
<evidence type="ECO:0000256" key="8">
    <source>
        <dbReference type="PROSITE-ProRule" id="PRU00042"/>
    </source>
</evidence>
<evidence type="ECO:0000256" key="3">
    <source>
        <dbReference type="ARBA" id="ARBA00022771"/>
    </source>
</evidence>
<dbReference type="PANTHER" id="PTHR46179">
    <property type="entry name" value="ZINC FINGER PROTEIN"/>
    <property type="match status" value="1"/>
</dbReference>
<keyword evidence="3 8" id="KW-0863">Zinc-finger</keyword>
<protein>
    <recommendedName>
        <fullName evidence="10">C2H2-type domain-containing protein</fullName>
    </recommendedName>
</protein>
<evidence type="ECO:0000256" key="5">
    <source>
        <dbReference type="ARBA" id="ARBA00023015"/>
    </source>
</evidence>
<keyword evidence="2" id="KW-0479">Metal-binding</keyword>
<dbReference type="EMBL" id="KN847492">
    <property type="protein sequence ID" value="KIW20517.1"/>
    <property type="molecule type" value="Genomic_DNA"/>
</dbReference>
<dbReference type="SMART" id="SM00355">
    <property type="entry name" value="ZnF_C2H2"/>
    <property type="match status" value="3"/>
</dbReference>
<evidence type="ECO:0000256" key="7">
    <source>
        <dbReference type="ARBA" id="ARBA00023242"/>
    </source>
</evidence>
<feature type="domain" description="C2H2-type" evidence="10">
    <location>
        <begin position="85"/>
        <end position="121"/>
    </location>
</feature>
<dbReference type="InterPro" id="IPR036236">
    <property type="entry name" value="Znf_C2H2_sf"/>
</dbReference>
<feature type="region of interest" description="Disordered" evidence="9">
    <location>
        <begin position="1"/>
        <end position="24"/>
    </location>
</feature>
<proteinExistence type="predicted"/>
<keyword evidence="5" id="KW-0805">Transcription regulation</keyword>
<accession>A0A0D2A704</accession>
<keyword evidence="7" id="KW-0539">Nucleus</keyword>
<keyword evidence="6" id="KW-0804">Transcription</keyword>
<feature type="domain" description="C2H2-type" evidence="10">
    <location>
        <begin position="24"/>
        <end position="53"/>
    </location>
</feature>
<keyword evidence="12" id="KW-1185">Reference proteome</keyword>
<dbReference type="RefSeq" id="XP_016240733.1">
    <property type="nucleotide sequence ID" value="XM_016375457.1"/>
</dbReference>
<feature type="compositionally biased region" description="Basic and acidic residues" evidence="9">
    <location>
        <begin position="10"/>
        <end position="24"/>
    </location>
</feature>
<evidence type="ECO:0000259" key="10">
    <source>
        <dbReference type="PROSITE" id="PS50157"/>
    </source>
</evidence>
<dbReference type="STRING" id="91928.A0A0D2A704"/>
<dbReference type="Pfam" id="PF00096">
    <property type="entry name" value="zf-C2H2"/>
    <property type="match status" value="2"/>
</dbReference>
<dbReference type="OrthoDB" id="4248368at2759"/>
<feature type="domain" description="C2H2-type" evidence="10">
    <location>
        <begin position="54"/>
        <end position="84"/>
    </location>
</feature>
<comment type="subcellular location">
    <subcellularLocation>
        <location evidence="1">Nucleus</location>
    </subcellularLocation>
</comment>
<evidence type="ECO:0000256" key="4">
    <source>
        <dbReference type="ARBA" id="ARBA00022833"/>
    </source>
</evidence>
<dbReference type="VEuPathDB" id="FungiDB:PV08_01092"/>
<dbReference type="Proteomes" id="UP000053328">
    <property type="component" value="Unassembled WGS sequence"/>
</dbReference>
<keyword evidence="4" id="KW-0862">Zinc</keyword>
<reference evidence="11 12" key="1">
    <citation type="submission" date="2015-01" db="EMBL/GenBank/DDBJ databases">
        <title>The Genome Sequence of Exophiala spinifera CBS89968.</title>
        <authorList>
            <consortium name="The Broad Institute Genomics Platform"/>
            <person name="Cuomo C."/>
            <person name="de Hoog S."/>
            <person name="Gorbushina A."/>
            <person name="Stielow B."/>
            <person name="Teixiera M."/>
            <person name="Abouelleil A."/>
            <person name="Chapman S.B."/>
            <person name="Priest M."/>
            <person name="Young S.K."/>
            <person name="Wortman J."/>
            <person name="Nusbaum C."/>
            <person name="Birren B."/>
        </authorList>
    </citation>
    <scope>NUCLEOTIDE SEQUENCE [LARGE SCALE GENOMIC DNA]</scope>
    <source>
        <strain evidence="11 12">CBS 89968</strain>
    </source>
</reference>
<evidence type="ECO:0000256" key="1">
    <source>
        <dbReference type="ARBA" id="ARBA00004123"/>
    </source>
</evidence>
<dbReference type="PROSITE" id="PS50157">
    <property type="entry name" value="ZINC_FINGER_C2H2_2"/>
    <property type="match status" value="3"/>
</dbReference>
<evidence type="ECO:0000313" key="12">
    <source>
        <dbReference type="Proteomes" id="UP000053328"/>
    </source>
</evidence>